<proteinExistence type="predicted"/>
<protein>
    <submittedName>
        <fullName evidence="2">Primosomal protein DnaI</fullName>
    </submittedName>
</protein>
<dbReference type="Gene3D" id="3.40.50.300">
    <property type="entry name" value="P-loop containing nucleotide triphosphate hydrolases"/>
    <property type="match status" value="1"/>
</dbReference>
<dbReference type="RefSeq" id="WP_368503587.1">
    <property type="nucleotide sequence ID" value="NZ_CP162551.1"/>
</dbReference>
<name>A0AB39BQV7_9BACI</name>
<sequence>MKPIQSTLKQWAKSAGLQERLENQKKELFKDPFIQEFLRMEKDSLTTEMVDRGMVKLYEFKKERTHCANCPGLKACPNMMKGYQPTLQIERGHLELRYLPCALKVQEKQHKEQQQLMKSLYIPKDILKARFEDIDMDGEREEAGAAALEFALKAEPGENGEGLYFYGKFGVGKTYLMGAIANELYERGVESYTVYTPDFFREMKQSIGDGTFQDKLDRIKRAKVLILDDIGAETTSSWVRDDVLGVILQYRMLEKLPTLFTSNYDYEELEEHLSYSDRGGIEELKAKRIMERIKHQTTFVTVKGHNRRESK</sequence>
<dbReference type="EMBL" id="CP162551">
    <property type="protein sequence ID" value="XDI36094.1"/>
    <property type="molecule type" value="Genomic_DNA"/>
</dbReference>
<dbReference type="AlphaFoldDB" id="A0AB39BQV7"/>
<evidence type="ECO:0000313" key="2">
    <source>
        <dbReference type="EMBL" id="XDI36094.1"/>
    </source>
</evidence>
<dbReference type="PANTHER" id="PTHR30050">
    <property type="entry name" value="CHROMOSOMAL REPLICATION INITIATOR PROTEIN DNAA"/>
    <property type="match status" value="1"/>
</dbReference>
<dbReference type="Pfam" id="PF01695">
    <property type="entry name" value="IstB_IS21"/>
    <property type="match status" value="1"/>
</dbReference>
<dbReference type="NCBIfam" id="NF006505">
    <property type="entry name" value="PRK08939.1"/>
    <property type="match status" value="1"/>
</dbReference>
<dbReference type="InterPro" id="IPR003593">
    <property type="entry name" value="AAA+_ATPase"/>
</dbReference>
<dbReference type="SMART" id="SM00382">
    <property type="entry name" value="AAA"/>
    <property type="match status" value="1"/>
</dbReference>
<feature type="domain" description="AAA+ ATPase" evidence="1">
    <location>
        <begin position="159"/>
        <end position="288"/>
    </location>
</feature>
<evidence type="ECO:0000259" key="1">
    <source>
        <dbReference type="SMART" id="SM00382"/>
    </source>
</evidence>
<dbReference type="SUPFAM" id="SSF52540">
    <property type="entry name" value="P-loop containing nucleoside triphosphate hydrolases"/>
    <property type="match status" value="1"/>
</dbReference>
<organism evidence="2">
    <name type="scientific">Alkalihalophilus sp. As8PL</name>
    <dbReference type="NCBI Taxonomy" id="3237103"/>
    <lineage>
        <taxon>Bacteria</taxon>
        <taxon>Bacillati</taxon>
        <taxon>Bacillota</taxon>
        <taxon>Bacilli</taxon>
        <taxon>Bacillales</taxon>
        <taxon>Bacillaceae</taxon>
        <taxon>Alkalihalophilus</taxon>
    </lineage>
</organism>
<dbReference type="Pfam" id="PF07319">
    <property type="entry name" value="DnaI_N"/>
    <property type="match status" value="1"/>
</dbReference>
<gene>
    <name evidence="2" type="primary">dnaI</name>
    <name evidence="2" type="ORF">AB3N04_15480</name>
</gene>
<accession>A0AB39BQV7</accession>
<dbReference type="InterPro" id="IPR027417">
    <property type="entry name" value="P-loop_NTPase"/>
</dbReference>
<dbReference type="GO" id="GO:0006260">
    <property type="term" value="P:DNA replication"/>
    <property type="evidence" value="ECO:0007669"/>
    <property type="project" value="TreeGrafter"/>
</dbReference>
<reference evidence="2" key="1">
    <citation type="submission" date="2024-07" db="EMBL/GenBank/DDBJ databases">
        <title>Identification and characteristics of an arsenic-resistant bacterial isolate, which belongs to a novel species.</title>
        <authorList>
            <person name="Juszczyk A."/>
            <person name="Kowalczyk A."/>
            <person name="Was K."/>
            <person name="Kosowicz W."/>
            <person name="Budzyn A."/>
            <person name="Latowski D."/>
        </authorList>
    </citation>
    <scope>NUCLEOTIDE SEQUENCE</scope>
    <source>
        <strain evidence="2">As8PL</strain>
    </source>
</reference>
<dbReference type="CDD" id="cd00009">
    <property type="entry name" value="AAA"/>
    <property type="match status" value="1"/>
</dbReference>
<dbReference type="InterPro" id="IPR002611">
    <property type="entry name" value="IstB_ATP-bd"/>
</dbReference>
<dbReference type="PANTHER" id="PTHR30050:SF8">
    <property type="entry name" value="PRIMOSOMAL PROTEIN DNAI"/>
    <property type="match status" value="1"/>
</dbReference>
<dbReference type="GO" id="GO:0005524">
    <property type="term" value="F:ATP binding"/>
    <property type="evidence" value="ECO:0007669"/>
    <property type="project" value="InterPro"/>
</dbReference>
<dbReference type="InterPro" id="IPR009928">
    <property type="entry name" value="DnaI_N"/>
</dbReference>